<evidence type="ECO:0000256" key="8">
    <source>
        <dbReference type="ARBA" id="ARBA00023180"/>
    </source>
</evidence>
<dbReference type="PANTHER" id="PTHR15583:SF22">
    <property type="entry name" value="INTERLEUKIN-17 RECEPTOR A-LIKE"/>
    <property type="match status" value="1"/>
</dbReference>
<keyword evidence="3" id="KW-0812">Transmembrane</keyword>
<comment type="subcellular location">
    <subcellularLocation>
        <location evidence="1">Cell membrane</location>
        <topology evidence="1">Single-pass type I membrane protein</topology>
    </subcellularLocation>
</comment>
<dbReference type="Pfam" id="PF08357">
    <property type="entry name" value="SEFIR"/>
    <property type="match status" value="1"/>
</dbReference>
<evidence type="ECO:0000256" key="4">
    <source>
        <dbReference type="ARBA" id="ARBA00022729"/>
    </source>
</evidence>
<organism evidence="11 12">
    <name type="scientific">Salarias fasciatus</name>
    <name type="common">Jewelled blenny</name>
    <name type="synonym">Blennius fasciatus</name>
    <dbReference type="NCBI Taxonomy" id="181472"/>
    <lineage>
        <taxon>Eukaryota</taxon>
        <taxon>Metazoa</taxon>
        <taxon>Chordata</taxon>
        <taxon>Craniata</taxon>
        <taxon>Vertebrata</taxon>
        <taxon>Euteleostomi</taxon>
        <taxon>Actinopterygii</taxon>
        <taxon>Neopterygii</taxon>
        <taxon>Teleostei</taxon>
        <taxon>Neoteleostei</taxon>
        <taxon>Acanthomorphata</taxon>
        <taxon>Ovalentaria</taxon>
        <taxon>Blenniimorphae</taxon>
        <taxon>Blenniiformes</taxon>
        <taxon>Blennioidei</taxon>
        <taxon>Blenniidae</taxon>
        <taxon>Salariinae</taxon>
        <taxon>Salarias</taxon>
    </lineage>
</organism>
<evidence type="ECO:0000313" key="12">
    <source>
        <dbReference type="Proteomes" id="UP000472267"/>
    </source>
</evidence>
<proteinExistence type="predicted"/>
<keyword evidence="8" id="KW-0325">Glycoprotein</keyword>
<keyword evidence="4 9" id="KW-0732">Signal</keyword>
<dbReference type="InterPro" id="IPR039465">
    <property type="entry name" value="IL-17_rcpt-like"/>
</dbReference>
<evidence type="ECO:0000256" key="3">
    <source>
        <dbReference type="ARBA" id="ARBA00022692"/>
    </source>
</evidence>
<dbReference type="InterPro" id="IPR043046">
    <property type="entry name" value="IL17RA/B_FnIII-like_2_sf"/>
</dbReference>
<dbReference type="InParanoid" id="A0A672IG00"/>
<dbReference type="Gene3D" id="2.60.40.2160">
    <property type="entry name" value="Interleukin-17 receptor A/B, fibronectin-III-like domain 1"/>
    <property type="match status" value="1"/>
</dbReference>
<feature type="chain" id="PRO_5025482197" description="SEFIR domain-containing protein" evidence="9">
    <location>
        <begin position="19"/>
        <end position="593"/>
    </location>
</feature>
<dbReference type="AlphaFoldDB" id="A0A672IG00"/>
<dbReference type="FunCoup" id="A0A672IG00">
    <property type="interactions" value="1302"/>
</dbReference>
<dbReference type="Ensembl" id="ENSSFAT00005041351.1">
    <property type="protein sequence ID" value="ENSSFAP00005039875.1"/>
    <property type="gene ID" value="ENSSFAG00005019920.1"/>
</dbReference>
<feature type="signal peptide" evidence="9">
    <location>
        <begin position="1"/>
        <end position="18"/>
    </location>
</feature>
<evidence type="ECO:0000256" key="5">
    <source>
        <dbReference type="ARBA" id="ARBA00022989"/>
    </source>
</evidence>
<keyword evidence="12" id="KW-1185">Reference proteome</keyword>
<name>A0A672IG00_SALFA</name>
<keyword evidence="6" id="KW-0472">Membrane</keyword>
<dbReference type="Pfam" id="PF16578">
    <property type="entry name" value="IL17R_fnIII_D2"/>
    <property type="match status" value="1"/>
</dbReference>
<evidence type="ECO:0000256" key="9">
    <source>
        <dbReference type="SAM" id="SignalP"/>
    </source>
</evidence>
<dbReference type="InterPro" id="IPR032356">
    <property type="entry name" value="IL17R_A/B_N"/>
</dbReference>
<dbReference type="InterPro" id="IPR013568">
    <property type="entry name" value="SEFIR_dom"/>
</dbReference>
<evidence type="ECO:0000256" key="1">
    <source>
        <dbReference type="ARBA" id="ARBA00004251"/>
    </source>
</evidence>
<dbReference type="Pfam" id="PF16556">
    <property type="entry name" value="IL17R_fnIII_D1"/>
    <property type="match status" value="1"/>
</dbReference>
<evidence type="ECO:0000256" key="7">
    <source>
        <dbReference type="ARBA" id="ARBA00023170"/>
    </source>
</evidence>
<evidence type="ECO:0000313" key="11">
    <source>
        <dbReference type="Ensembl" id="ENSSFAP00005039875.1"/>
    </source>
</evidence>
<dbReference type="Gene3D" id="2.60.40.2150">
    <property type="entry name" value="Interleukin-17 receptor A/B, fibronectin-III-like domain 2"/>
    <property type="match status" value="1"/>
</dbReference>
<keyword evidence="2" id="KW-1003">Cell membrane</keyword>
<dbReference type="GO" id="GO:0005886">
    <property type="term" value="C:plasma membrane"/>
    <property type="evidence" value="ECO:0007669"/>
    <property type="project" value="UniProtKB-SubCell"/>
</dbReference>
<evidence type="ECO:0000256" key="2">
    <source>
        <dbReference type="ARBA" id="ARBA00022475"/>
    </source>
</evidence>
<keyword evidence="5" id="KW-1133">Transmembrane helix</keyword>
<accession>A0A672IG00</accession>
<dbReference type="Proteomes" id="UP000472267">
    <property type="component" value="Chromosome 7"/>
</dbReference>
<protein>
    <recommendedName>
        <fullName evidence="10">SEFIR domain-containing protein</fullName>
    </recommendedName>
</protein>
<dbReference type="PANTHER" id="PTHR15583">
    <property type="entry name" value="INTERLEUKIN-17 RECEPTOR"/>
    <property type="match status" value="1"/>
</dbReference>
<dbReference type="PROSITE" id="PS51534">
    <property type="entry name" value="SEFIR"/>
    <property type="match status" value="1"/>
</dbReference>
<dbReference type="InterPro" id="IPR038683">
    <property type="entry name" value="IL17RA/B_FnIII-like_1_sf"/>
</dbReference>
<evidence type="ECO:0000259" key="10">
    <source>
        <dbReference type="PROSITE" id="PS51534"/>
    </source>
</evidence>
<dbReference type="FunFam" id="3.40.50.11530:FF:000002">
    <property type="entry name" value="Interleukin 17 receptor A"/>
    <property type="match status" value="1"/>
</dbReference>
<reference evidence="11" key="1">
    <citation type="submission" date="2019-06" db="EMBL/GenBank/DDBJ databases">
        <authorList>
            <consortium name="Wellcome Sanger Institute Data Sharing"/>
        </authorList>
    </citation>
    <scope>NUCLEOTIDE SEQUENCE [LARGE SCALE GENOMIC DNA]</scope>
</reference>
<reference evidence="11" key="3">
    <citation type="submission" date="2025-09" db="UniProtKB">
        <authorList>
            <consortium name="Ensembl"/>
        </authorList>
    </citation>
    <scope>IDENTIFICATION</scope>
</reference>
<feature type="domain" description="SEFIR" evidence="10">
    <location>
        <begin position="328"/>
        <end position="484"/>
    </location>
</feature>
<dbReference type="GO" id="GO:0030368">
    <property type="term" value="F:interleukin-17 receptor activity"/>
    <property type="evidence" value="ECO:0007669"/>
    <property type="project" value="InterPro"/>
</dbReference>
<gene>
    <name evidence="11" type="primary">LOC115391673</name>
</gene>
<sequence>MICVYVACVCLAAGFTLSSSLRMEERDVDCKRCSRTDADRDRAPTGPEWPPECPRIGLDKHGLVPVMNVTWMIKADMSISTLRGSQINVVEDRTNQSVCVQFSFSTNHTLSPDCNRWTFSLDDVVVEPGHKYTLTVFNLPEPRIGHYRISRNIAIPGCDDARIQKAQICLENGSLWEPNMSVTVLTDKEPKKLSVIVGFETAKHSERYQVAIQSEDFLHSRDIFKENRTSLNVTFDLDLWQLSQCEMFIAIKPFFLRCKNNCWGPKTPVDYCLYLRPRTAIVKTAVVLIFTGCCLAYLLWRTCHTKDPLTLSSPAIKEQPAVIQIQERRRVLIIYSCDHPLYKHIVLKLCAFLAAKCGTEVILDRLDSARLGVLGSIQWLECHREQIERSSDKILILCSPGVQAKWRAMCGDKPVFLREDVLSPVGDMLTPSLSLMVPHFIQCPTFQKYIVAYFDDVCSEEDVPSPFKIAVRYKLMKQFEEVFFRILDAEKHEPGRVKQIEGVSEDRYTESPSGRALQKAIEAFQTYQLEHPRWFEDELVEGLDGDVEETSPAACNHSITVTDQTTCCVQSSVPVTRSVKSQPEMFQMYREVT</sequence>
<dbReference type="Gene3D" id="3.40.50.11530">
    <property type="match status" value="1"/>
</dbReference>
<dbReference type="OMA" id="WRAMCGD"/>
<keyword evidence="7" id="KW-0675">Receptor</keyword>
<reference evidence="11" key="2">
    <citation type="submission" date="2025-08" db="UniProtKB">
        <authorList>
            <consortium name="Ensembl"/>
        </authorList>
    </citation>
    <scope>IDENTIFICATION</scope>
</reference>
<evidence type="ECO:0000256" key="6">
    <source>
        <dbReference type="ARBA" id="ARBA00023136"/>
    </source>
</evidence>